<evidence type="ECO:0000313" key="2">
    <source>
        <dbReference type="EMBL" id="UJF32641.1"/>
    </source>
</evidence>
<reference evidence="2 3" key="1">
    <citation type="journal article" date="2024" name="Int. J. Syst. Evol. Microbiol.">
        <title>Paenibacillus hexagrammi sp. nov., a novel bacterium isolated from the gut content of Hexagrammos agrammus.</title>
        <authorList>
            <person name="Jung H.K."/>
            <person name="Kim D.G."/>
            <person name="Zin H."/>
            <person name="Park J."/>
            <person name="Jung H."/>
            <person name="Kim Y.O."/>
            <person name="Kong H.J."/>
            <person name="Kim J.W."/>
            <person name="Kim Y.S."/>
        </authorList>
    </citation>
    <scope>NUCLEOTIDE SEQUENCE [LARGE SCALE GENOMIC DNA]</scope>
    <source>
        <strain evidence="2 3">YPD9-1</strain>
    </source>
</reference>
<evidence type="ECO:0000313" key="3">
    <source>
        <dbReference type="Proteomes" id="UP001649230"/>
    </source>
</evidence>
<organism evidence="2 3">
    <name type="scientific">Paenibacillus hexagrammi</name>
    <dbReference type="NCBI Taxonomy" id="2908839"/>
    <lineage>
        <taxon>Bacteria</taxon>
        <taxon>Bacillati</taxon>
        <taxon>Bacillota</taxon>
        <taxon>Bacilli</taxon>
        <taxon>Bacillales</taxon>
        <taxon>Paenibacillaceae</taxon>
        <taxon>Paenibacillus</taxon>
    </lineage>
</organism>
<keyword evidence="1" id="KW-0472">Membrane</keyword>
<proteinExistence type="predicted"/>
<dbReference type="Proteomes" id="UP001649230">
    <property type="component" value="Chromosome"/>
</dbReference>
<keyword evidence="3" id="KW-1185">Reference proteome</keyword>
<dbReference type="RefSeq" id="WP_235118989.1">
    <property type="nucleotide sequence ID" value="NZ_CP090978.1"/>
</dbReference>
<gene>
    <name evidence="2" type="ORF">L0M14_23905</name>
</gene>
<protein>
    <submittedName>
        <fullName evidence="2">Cache domain-containing protein</fullName>
    </submittedName>
</protein>
<accession>A0ABY3SHH0</accession>
<sequence>MPTLFHGVLQKIKNRWMNTMFPLKSMIIYLFIPSIMMIVIIMGYFSYLISVRQVQSSASVNIMDTVTQTRDYLDNRLSDVFQQLVILAEESNTNAIVNQLGYYSDVETENYLSLNQSVDRIYNTYYSMLDSIFVILNDGKVLVQKKDFNVNNIKFNFNEFYDRYGGRNDGYVWLNLQNNIIADRNPPDDKTVSLQRIIGDKDSLVKGILSFQLRESWFVDILANPQISEHGYLALVGEVES</sequence>
<feature type="transmembrane region" description="Helical" evidence="1">
    <location>
        <begin position="26"/>
        <end position="49"/>
    </location>
</feature>
<dbReference type="EMBL" id="CP090978">
    <property type="protein sequence ID" value="UJF32641.1"/>
    <property type="molecule type" value="Genomic_DNA"/>
</dbReference>
<keyword evidence="1" id="KW-1133">Transmembrane helix</keyword>
<keyword evidence="1" id="KW-0812">Transmembrane</keyword>
<evidence type="ECO:0000256" key="1">
    <source>
        <dbReference type="SAM" id="Phobius"/>
    </source>
</evidence>
<name>A0ABY3SHH0_9BACL</name>